<dbReference type="RefSeq" id="NP_001338164.1">
    <property type="nucleotide sequence ID" value="NM_001351235.2"/>
</dbReference>
<name>B4DT89_HUMAN</name>
<proteinExistence type="evidence at transcript level"/>
<dbReference type="CTD" id="643680"/>
<dbReference type="PhylomeDB" id="B4DT89"/>
<organism evidence="2">
    <name type="scientific">Homo sapiens</name>
    <name type="common">Human</name>
    <dbReference type="NCBI Taxonomy" id="9606"/>
    <lineage>
        <taxon>Eukaryota</taxon>
        <taxon>Metazoa</taxon>
        <taxon>Chordata</taxon>
        <taxon>Craniata</taxon>
        <taxon>Vertebrata</taxon>
        <taxon>Euteleostomi</taxon>
        <taxon>Mammalia</taxon>
        <taxon>Eutheria</taxon>
        <taxon>Euarchontoglires</taxon>
        <taxon>Primates</taxon>
        <taxon>Haplorrhini</taxon>
        <taxon>Catarrhini</taxon>
        <taxon>Hominidae</taxon>
        <taxon>Homo</taxon>
    </lineage>
</organism>
<accession>B4DT89</accession>
<sequence>MSYIHICVKDCKRSSSRGNPKSLGFCVDISFQLIRVVRILIALMSLSMGIIMMCVAFSSYEEHPIFVYVAYTIWGSVMYPYQLQQELEQQKVCIYRVLNGAQAGVQWRDLGSLQPPPPSRLPWPPKVPRVQPLPGRHPVWEVRSVSAWPPIVWDVRSPSAWLPSLESEERLCPAAIPSRKWGAPLPGHHPIWEVRSVSARPPIF</sequence>
<feature type="transmembrane region" description="Helical" evidence="1">
    <location>
        <begin position="39"/>
        <end position="59"/>
    </location>
</feature>
<evidence type="ECO:0000256" key="1">
    <source>
        <dbReference type="SAM" id="Phobius"/>
    </source>
</evidence>
<dbReference type="EMBL" id="AK300102">
    <property type="protein sequence ID" value="BAG61901.1"/>
    <property type="molecule type" value="mRNA"/>
</dbReference>
<dbReference type="BioGRID-ORCS" id="643680">
    <property type="hits" value="3 hits in 138 CRISPR screens"/>
</dbReference>
<dbReference type="AlphaFoldDB" id="B4DT89"/>
<reference evidence="2" key="1">
    <citation type="submission" date="2007-10" db="EMBL/GenBank/DDBJ databases">
        <title>NEDO human cDNA sequencing project focused on splicing variants.</title>
        <authorList>
            <person name="Wakamatsu A."/>
            <person name="Yamamoto J."/>
            <person name="Kimura K."/>
            <person name="Ishii S."/>
            <person name="Watanabe K."/>
            <person name="Sugiyama A."/>
            <person name="Murakawa K."/>
            <person name="Kaida T."/>
            <person name="Tsuchiya K."/>
            <person name="Fukuzumi Y."/>
            <person name="Kumagai A."/>
            <person name="Oishi Y."/>
            <person name="Yamamoto S."/>
            <person name="Ono Y."/>
            <person name="Komori Y."/>
            <person name="Yamazaki M."/>
            <person name="Kisu Y."/>
            <person name="Nishikawa T."/>
            <person name="Sugano S."/>
            <person name="Nomura N."/>
            <person name="Isogai T."/>
        </authorList>
    </citation>
    <scope>NUCLEOTIDE SEQUENCE</scope>
    <source>
        <tissue evidence="2">Pericardium</tissue>
    </source>
</reference>
<keyword evidence="1" id="KW-0472">Membrane</keyword>
<evidence type="ECO:0000313" key="2">
    <source>
        <dbReference type="EMBL" id="BAG61901.1"/>
    </source>
</evidence>
<keyword evidence="1" id="KW-0812">Transmembrane</keyword>
<dbReference type="KEGG" id="hsa:643680"/>
<protein>
    <submittedName>
        <fullName evidence="2">cDNA FLJ59048</fullName>
    </submittedName>
</protein>
<dbReference type="GeneID" id="643680"/>
<keyword evidence="1" id="KW-1133">Transmembrane helix</keyword>